<dbReference type="SUPFAM" id="SSF52047">
    <property type="entry name" value="RNI-like"/>
    <property type="match status" value="1"/>
</dbReference>
<evidence type="ECO:0000313" key="1">
    <source>
        <dbReference type="EMBL" id="GJN91266.1"/>
    </source>
</evidence>
<accession>A0AAV5GFN0</accession>
<reference evidence="1 2" key="1">
    <citation type="submission" date="2021-12" db="EMBL/GenBank/DDBJ databases">
        <title>High titer production of polyol ester of fatty acids by Rhodotorula paludigena BS15 towards product separation-free biomass refinery.</title>
        <authorList>
            <person name="Mano J."/>
            <person name="Ono H."/>
            <person name="Tanaka T."/>
            <person name="Naito K."/>
            <person name="Sushida H."/>
            <person name="Ike M."/>
            <person name="Tokuyasu K."/>
            <person name="Kitaoka M."/>
        </authorList>
    </citation>
    <scope>NUCLEOTIDE SEQUENCE [LARGE SCALE GENOMIC DNA]</scope>
    <source>
        <strain evidence="1 2">BS15</strain>
    </source>
</reference>
<dbReference type="EMBL" id="BQKY01000008">
    <property type="protein sequence ID" value="GJN91266.1"/>
    <property type="molecule type" value="Genomic_DNA"/>
</dbReference>
<evidence type="ECO:0000313" key="2">
    <source>
        <dbReference type="Proteomes" id="UP001342314"/>
    </source>
</evidence>
<protein>
    <recommendedName>
        <fullName evidence="3">F-box domain-containing protein</fullName>
    </recommendedName>
</protein>
<dbReference type="InterPro" id="IPR032675">
    <property type="entry name" value="LRR_dom_sf"/>
</dbReference>
<evidence type="ECO:0008006" key="3">
    <source>
        <dbReference type="Google" id="ProtNLM"/>
    </source>
</evidence>
<name>A0AAV5GFN0_9BASI</name>
<proteinExistence type="predicted"/>
<gene>
    <name evidence="1" type="ORF">Rhopal_004285-T1</name>
</gene>
<comment type="caution">
    <text evidence="1">The sequence shown here is derived from an EMBL/GenBank/DDBJ whole genome shotgun (WGS) entry which is preliminary data.</text>
</comment>
<sequence>MARLDALPLPVLLHLTRFLAPASPTPPSLDLFEGFRVRALSAFEPVPPALFALSLTSRALRRALVPELFRALVLGQQVYRAEALTTEYAHRLGELAQEGGDALAYVRVLSIAGFTREGVENLVECVKLMISLEKIDYYAPFPFPPMLVDALSQLPHFHALEFNRFGLESLPHILPLASKVSHLELDGHLDAPFPHDIVSIAPITIAPARRAHVADDEWNAPTVQEGRTALVQGLAPFLVAAKAHLSYLQLDGHDLCESRTVPATGARRFLPFSHGTMTVQDGGKWFQRVFDAAADLNGREYPLFPKLERLRVCYTELKCLALKRVLRNAADTLTHLELVGVDRDTLPAVPAPLTKLKYFYWLLDDDVNGVALASSITSHSPLRTLVLDGVRATDLGAIFGPACSIGVTLRYLRVDCEMTSPLRLKDVKNIVEKCEGVEELQLGALWGGEATTMVDYLAALSPLKRLRKFTFDHPWEAPRDWPFPDPDGRTIRSERNGDFRVISCMGGKTIAEEMRDRILADMDAVKPVYAKRFASFVARHPLLEQVNWHCTERALWIWTFFRDAESGKIRFRQRAEIDYAKEGEPRGPEMKHSGVFMTVPHGD</sequence>
<dbReference type="Gene3D" id="3.80.10.10">
    <property type="entry name" value="Ribonuclease Inhibitor"/>
    <property type="match status" value="1"/>
</dbReference>
<organism evidence="1 2">
    <name type="scientific">Rhodotorula paludigena</name>
    <dbReference type="NCBI Taxonomy" id="86838"/>
    <lineage>
        <taxon>Eukaryota</taxon>
        <taxon>Fungi</taxon>
        <taxon>Dikarya</taxon>
        <taxon>Basidiomycota</taxon>
        <taxon>Pucciniomycotina</taxon>
        <taxon>Microbotryomycetes</taxon>
        <taxon>Sporidiobolales</taxon>
        <taxon>Sporidiobolaceae</taxon>
        <taxon>Rhodotorula</taxon>
    </lineage>
</organism>
<dbReference type="AlphaFoldDB" id="A0AAV5GFN0"/>
<dbReference type="Proteomes" id="UP001342314">
    <property type="component" value="Unassembled WGS sequence"/>
</dbReference>
<keyword evidence="2" id="KW-1185">Reference proteome</keyword>